<feature type="compositionally biased region" description="Basic and acidic residues" evidence="1">
    <location>
        <begin position="126"/>
        <end position="143"/>
    </location>
</feature>
<dbReference type="PANTHER" id="PTHR21277">
    <property type="entry name" value="TRANSCRIPTIONAL ADAPTER 1"/>
    <property type="match status" value="1"/>
</dbReference>
<evidence type="ECO:0000256" key="1">
    <source>
        <dbReference type="SAM" id="MobiDB-lite"/>
    </source>
</evidence>
<protein>
    <submittedName>
        <fullName evidence="2">Uncharacterized protein</fullName>
    </submittedName>
</protein>
<comment type="caution">
    <text evidence="2">The sequence shown here is derived from an EMBL/GenBank/DDBJ whole genome shotgun (WGS) entry which is preliminary data.</text>
</comment>
<dbReference type="Proteomes" id="UP000886885">
    <property type="component" value="Chromosome 1D"/>
</dbReference>
<dbReference type="InterPro" id="IPR024738">
    <property type="entry name" value="Hfi1/Tada1"/>
</dbReference>
<sequence length="893" mass="99133">MTVSNQTSMRIDTLELKSLIVKKIGQQRADKYFYQLTRLLSSKVTKCEFDKFCVGIIGRENIPIHNRFIRSILKNACCAKALPSKGFRRGGSNLTVVTANGYQKNSLQLLYGDALPSSPRKGRSPVSRDRKFRDRPNPPDPLEKPQSVACEELNAGAQEQQSATELLSLGSRPPVEFVSVEEGEEVEQMTGSPCVQSRSPVTAPLGISMNFSGSRKALSNASLSSNYLKGTCLRSGGLPDSRSLRHWLEQKLEMEGISMSLDCVNLLNNGLDAYLKRLIEPCMALAGSRHGNEYLKRASGQFVPGLNGALPGKYIHRETESVYASMLDFRVAMESNPRILGEDWPTQLEKISLLGFNKVVNKEASASPALECYYLGATSLDLVPLLVLFMRLWLIETSSAFQYLSAGTTGLCQIHNEEIANEALSVSLSYRVLGNPEMVVRGETFMPKENKRERRTYLSIILPPRPEGGPGMPYKLQLSVISSAASYATYGNGAQGIRVLGFRYLKKHINEVGFALKFKILDLVKIDNFLERVETMGSNEMNSRIDTLELKSLIIKKFGHQRADKYFDQLARLFSLKITKCEFDKFCLRIIGRENISLHNHFIRSILKNTCLGKVPPHKGVERAGSNLTVKTANGYKRNCLQSLYRDAFPSSPRKGRSPVSLDRKCRDRPSPLGPLGKPQSMACEELNSRAQEQQSATELLSLGSRPPIEFASVEDGEEVEQMAVSPGVQSRSPVTAPYGILMNLGGSCKALSNISKGSNYIPETCLNRGELPDTRSLRSHLEQKLEMEGIGVSLDCVNLLNNGLDVYLKRLIEPCMALAGSRCDSEQLKSASGEFIPGLNGTLPERYAQRHKKSVNASMLDFRFAMESNPQILGEDWPVQLEKISLRGFEER</sequence>
<proteinExistence type="predicted"/>
<dbReference type="OrthoDB" id="10264870at2759"/>
<evidence type="ECO:0000313" key="3">
    <source>
        <dbReference type="Proteomes" id="UP000886885"/>
    </source>
</evidence>
<evidence type="ECO:0000313" key="2">
    <source>
        <dbReference type="EMBL" id="KAG6789728.1"/>
    </source>
</evidence>
<dbReference type="EMBL" id="JAAWWB010000002">
    <property type="protein sequence ID" value="KAG6789728.1"/>
    <property type="molecule type" value="Genomic_DNA"/>
</dbReference>
<gene>
    <name evidence="2" type="ORF">POTOM_005852</name>
</gene>
<dbReference type="AlphaFoldDB" id="A0A8X8AI15"/>
<reference evidence="2" key="1">
    <citation type="journal article" date="2020" name="bioRxiv">
        <title>Hybrid origin of Populus tomentosa Carr. identified through genome sequencing and phylogenomic analysis.</title>
        <authorList>
            <person name="An X."/>
            <person name="Gao K."/>
            <person name="Chen Z."/>
            <person name="Li J."/>
            <person name="Yang X."/>
            <person name="Yang X."/>
            <person name="Zhou J."/>
            <person name="Guo T."/>
            <person name="Zhao T."/>
            <person name="Huang S."/>
            <person name="Miao D."/>
            <person name="Khan W.U."/>
            <person name="Rao P."/>
            <person name="Ye M."/>
            <person name="Lei B."/>
            <person name="Liao W."/>
            <person name="Wang J."/>
            <person name="Ji L."/>
            <person name="Li Y."/>
            <person name="Guo B."/>
            <person name="Mustafa N.S."/>
            <person name="Li S."/>
            <person name="Yun Q."/>
            <person name="Keller S.R."/>
            <person name="Mao J."/>
            <person name="Zhang R."/>
            <person name="Strauss S.H."/>
        </authorList>
    </citation>
    <scope>NUCLEOTIDE SEQUENCE</scope>
    <source>
        <strain evidence="2">GM15</strain>
        <tissue evidence="2">Leaf</tissue>
    </source>
</reference>
<dbReference type="GO" id="GO:0006357">
    <property type="term" value="P:regulation of transcription by RNA polymerase II"/>
    <property type="evidence" value="ECO:0007669"/>
    <property type="project" value="TreeGrafter"/>
</dbReference>
<feature type="region of interest" description="Disordered" evidence="1">
    <location>
        <begin position="647"/>
        <end position="681"/>
    </location>
</feature>
<name>A0A8X8AI15_POPTO</name>
<dbReference type="PANTHER" id="PTHR21277:SF44">
    <property type="entry name" value="TRANSCRIPTIONAL REGULATOR OF RNA POLII, SAGA, SUBUNIT"/>
    <property type="match status" value="1"/>
</dbReference>
<accession>A0A8X8AI15</accession>
<dbReference type="GO" id="GO:0003713">
    <property type="term" value="F:transcription coactivator activity"/>
    <property type="evidence" value="ECO:0007669"/>
    <property type="project" value="TreeGrafter"/>
</dbReference>
<dbReference type="CDD" id="cd22933">
    <property type="entry name" value="HFD_HFI1"/>
    <property type="match status" value="2"/>
</dbReference>
<dbReference type="GO" id="GO:0000124">
    <property type="term" value="C:SAGA complex"/>
    <property type="evidence" value="ECO:0007669"/>
    <property type="project" value="TreeGrafter"/>
</dbReference>
<feature type="region of interest" description="Disordered" evidence="1">
    <location>
        <begin position="112"/>
        <end position="145"/>
    </location>
</feature>
<keyword evidence="3" id="KW-1185">Reference proteome</keyword>
<dbReference type="Pfam" id="PF12767">
    <property type="entry name" value="SAGA-Tad1"/>
    <property type="match status" value="2"/>
</dbReference>
<organism evidence="2 3">
    <name type="scientific">Populus tomentosa</name>
    <name type="common">Chinese white poplar</name>
    <dbReference type="NCBI Taxonomy" id="118781"/>
    <lineage>
        <taxon>Eukaryota</taxon>
        <taxon>Viridiplantae</taxon>
        <taxon>Streptophyta</taxon>
        <taxon>Embryophyta</taxon>
        <taxon>Tracheophyta</taxon>
        <taxon>Spermatophyta</taxon>
        <taxon>Magnoliopsida</taxon>
        <taxon>eudicotyledons</taxon>
        <taxon>Gunneridae</taxon>
        <taxon>Pentapetalae</taxon>
        <taxon>rosids</taxon>
        <taxon>fabids</taxon>
        <taxon>Malpighiales</taxon>
        <taxon>Salicaceae</taxon>
        <taxon>Saliceae</taxon>
        <taxon>Populus</taxon>
    </lineage>
</organism>